<dbReference type="InterPro" id="IPR036390">
    <property type="entry name" value="WH_DNA-bd_sf"/>
</dbReference>
<comment type="similarity">
    <text evidence="1">Belongs to the LysR transcriptional regulatory family.</text>
</comment>
<keyword evidence="2" id="KW-0805">Transcription regulation</keyword>
<comment type="caution">
    <text evidence="6">The sequence shown here is derived from an EMBL/GenBank/DDBJ whole genome shotgun (WGS) entry which is preliminary data.</text>
</comment>
<sequence length="81" mass="8232">MAPPADDEDVASGPLDGRVGLRELRALVAVADTGSFRRAAERLGYTQSAVSHQIAVLETALGAALFTRPGGRAAVALTTAG</sequence>
<dbReference type="PANTHER" id="PTHR30346:SF28">
    <property type="entry name" value="HTH-TYPE TRANSCRIPTIONAL REGULATOR CYNR"/>
    <property type="match status" value="1"/>
</dbReference>
<dbReference type="PROSITE" id="PS50931">
    <property type="entry name" value="HTH_LYSR"/>
    <property type="match status" value="1"/>
</dbReference>
<protein>
    <submittedName>
        <fullName evidence="6">LysR family transcriptional regulator</fullName>
    </submittedName>
</protein>
<keyword evidence="4" id="KW-0804">Transcription</keyword>
<evidence type="ECO:0000259" key="5">
    <source>
        <dbReference type="PROSITE" id="PS50931"/>
    </source>
</evidence>
<evidence type="ECO:0000313" key="7">
    <source>
        <dbReference type="Proteomes" id="UP000437736"/>
    </source>
</evidence>
<dbReference type="PANTHER" id="PTHR30346">
    <property type="entry name" value="TRANSCRIPTIONAL DUAL REGULATOR HCAR-RELATED"/>
    <property type="match status" value="1"/>
</dbReference>
<evidence type="ECO:0000313" key="6">
    <source>
        <dbReference type="EMBL" id="MST31152.1"/>
    </source>
</evidence>
<proteinExistence type="inferred from homology"/>
<keyword evidence="3" id="KW-0238">DNA-binding</keyword>
<dbReference type="InterPro" id="IPR036388">
    <property type="entry name" value="WH-like_DNA-bd_sf"/>
</dbReference>
<dbReference type="Gene3D" id="1.10.10.10">
    <property type="entry name" value="Winged helix-like DNA-binding domain superfamily/Winged helix DNA-binding domain"/>
    <property type="match status" value="1"/>
</dbReference>
<name>A0ABW9QPA7_9ACTN</name>
<feature type="non-terminal residue" evidence="6">
    <location>
        <position position="81"/>
    </location>
</feature>
<organism evidence="6 7">
    <name type="scientific">Acidiferrimicrobium australe</name>
    <dbReference type="NCBI Taxonomy" id="2664430"/>
    <lineage>
        <taxon>Bacteria</taxon>
        <taxon>Bacillati</taxon>
        <taxon>Actinomycetota</taxon>
        <taxon>Acidimicrobiia</taxon>
        <taxon>Acidimicrobiales</taxon>
        <taxon>Acidimicrobiaceae</taxon>
        <taxon>Acidiferrimicrobium</taxon>
    </lineage>
</organism>
<dbReference type="PRINTS" id="PR00039">
    <property type="entry name" value="HTHLYSR"/>
</dbReference>
<dbReference type="Pfam" id="PF00126">
    <property type="entry name" value="HTH_1"/>
    <property type="match status" value="1"/>
</dbReference>
<dbReference type="InterPro" id="IPR000847">
    <property type="entry name" value="LysR_HTH_N"/>
</dbReference>
<dbReference type="Proteomes" id="UP000437736">
    <property type="component" value="Unassembled WGS sequence"/>
</dbReference>
<evidence type="ECO:0000256" key="2">
    <source>
        <dbReference type="ARBA" id="ARBA00023015"/>
    </source>
</evidence>
<gene>
    <name evidence="6" type="ORF">GHK86_00205</name>
</gene>
<accession>A0ABW9QPA7</accession>
<feature type="domain" description="HTH lysR-type" evidence="5">
    <location>
        <begin position="19"/>
        <end position="78"/>
    </location>
</feature>
<reference evidence="6 7" key="1">
    <citation type="submission" date="2019-11" db="EMBL/GenBank/DDBJ databases">
        <title>Acidiferrimicrobium australis gen. nov., sp. nov., an acidophilic and obligately heterotrophic, member of the Actinobacteria that catalyses dissimilatory oxido- reduction of iron isolated from metal-rich acidic water in Chile.</title>
        <authorList>
            <person name="Gonzalez D."/>
            <person name="Huber K."/>
            <person name="Hedrich S."/>
            <person name="Rojas-Villalobos C."/>
            <person name="Quatrini R."/>
            <person name="Dinamarca M.A."/>
            <person name="Schwarz A."/>
            <person name="Canales C."/>
            <person name="Nancucheo I."/>
        </authorList>
    </citation>
    <scope>NUCLEOTIDE SEQUENCE [LARGE SCALE GENOMIC DNA]</scope>
    <source>
        <strain evidence="6 7">USS-CCA1</strain>
    </source>
</reference>
<dbReference type="SUPFAM" id="SSF46785">
    <property type="entry name" value="Winged helix' DNA-binding domain"/>
    <property type="match status" value="1"/>
</dbReference>
<keyword evidence="7" id="KW-1185">Reference proteome</keyword>
<evidence type="ECO:0000256" key="4">
    <source>
        <dbReference type="ARBA" id="ARBA00023163"/>
    </source>
</evidence>
<evidence type="ECO:0000256" key="1">
    <source>
        <dbReference type="ARBA" id="ARBA00009437"/>
    </source>
</evidence>
<evidence type="ECO:0000256" key="3">
    <source>
        <dbReference type="ARBA" id="ARBA00023125"/>
    </source>
</evidence>
<dbReference type="EMBL" id="WJHE01000008">
    <property type="protein sequence ID" value="MST31152.1"/>
    <property type="molecule type" value="Genomic_DNA"/>
</dbReference>